<dbReference type="Pfam" id="PF02615">
    <property type="entry name" value="Ldh_2"/>
    <property type="match status" value="1"/>
</dbReference>
<evidence type="ECO:0000313" key="3">
    <source>
        <dbReference type="EMBL" id="PRY81031.1"/>
    </source>
</evidence>
<dbReference type="InterPro" id="IPR043144">
    <property type="entry name" value="Mal/L-sulf/L-lact_DH-like_ah"/>
</dbReference>
<evidence type="ECO:0000256" key="1">
    <source>
        <dbReference type="ARBA" id="ARBA00006056"/>
    </source>
</evidence>
<dbReference type="AlphaFoldDB" id="A0A2T0W5H5"/>
<dbReference type="Proteomes" id="UP000238205">
    <property type="component" value="Unassembled WGS sequence"/>
</dbReference>
<dbReference type="InterPro" id="IPR043143">
    <property type="entry name" value="Mal/L-sulf/L-lact_DH-like_NADP"/>
</dbReference>
<dbReference type="Gene3D" id="3.30.1370.60">
    <property type="entry name" value="Hypothetical oxidoreductase yiak, domain 2"/>
    <property type="match status" value="1"/>
</dbReference>
<dbReference type="InterPro" id="IPR003767">
    <property type="entry name" value="Malate/L-lactate_DH-like"/>
</dbReference>
<dbReference type="GO" id="GO:0016491">
    <property type="term" value="F:oxidoreductase activity"/>
    <property type="evidence" value="ECO:0007669"/>
    <property type="project" value="UniProtKB-KW"/>
</dbReference>
<evidence type="ECO:0000313" key="4">
    <source>
        <dbReference type="Proteomes" id="UP000238205"/>
    </source>
</evidence>
<dbReference type="PANTHER" id="PTHR11091:SF0">
    <property type="entry name" value="MALATE DEHYDROGENASE"/>
    <property type="match status" value="1"/>
</dbReference>
<name>A0A2T0W5H5_9LACT</name>
<sequence>MTDTKKHNTNIVDWDILTHFVQEAFMGYGVPEEDAKICTDVLLESDKRGIESHGVNRLKPIYLDRIKDKVQSPVTEFEIIRETATTAVVDGHDGMGQVVGYKSMQMAIDKAKKYGMGMVAVRNSTHYGIAGYYTTMATEAGCIGMTGTNARPSIAPTFGVENMLGTNPLTIGLPTDEPFPFVLDCATSITQRGKIEYFARLGKDTPEGMVIGRDGKAQTDSQQILKDLTAGKAALAPLGGIGEELAGYKGYGYATVVEILSAALQQGNFLRALTGLDNEGHKQPHHLGHFFIVIDTEAFMGLEAFRKTAGDIVRELRSSQKAPGQERIYTAGEKEYDVWLERKDSGVPINKAVQKELIDIRNELNLESYHFPFE</sequence>
<dbReference type="PANTHER" id="PTHR11091">
    <property type="entry name" value="OXIDOREDUCTASE-RELATED"/>
    <property type="match status" value="1"/>
</dbReference>
<gene>
    <name evidence="3" type="ORF">CLV38_11941</name>
</gene>
<dbReference type="OrthoDB" id="9769447at2"/>
<accession>A0A2T0W5H5</accession>
<proteinExistence type="inferred from homology"/>
<dbReference type="Gene3D" id="1.10.1530.10">
    <property type="match status" value="1"/>
</dbReference>
<organism evidence="3 4">
    <name type="scientific">Alkalibacterium olivapovliticus</name>
    <dbReference type="NCBI Taxonomy" id="99907"/>
    <lineage>
        <taxon>Bacteria</taxon>
        <taxon>Bacillati</taxon>
        <taxon>Bacillota</taxon>
        <taxon>Bacilli</taxon>
        <taxon>Lactobacillales</taxon>
        <taxon>Carnobacteriaceae</taxon>
        <taxon>Alkalibacterium</taxon>
    </lineage>
</organism>
<keyword evidence="4" id="KW-1185">Reference proteome</keyword>
<dbReference type="SUPFAM" id="SSF89733">
    <property type="entry name" value="L-sulfolactate dehydrogenase-like"/>
    <property type="match status" value="1"/>
</dbReference>
<dbReference type="InterPro" id="IPR036111">
    <property type="entry name" value="Mal/L-sulfo/L-lacto_DH-like_sf"/>
</dbReference>
<reference evidence="3 4" key="1">
    <citation type="submission" date="2018-03" db="EMBL/GenBank/DDBJ databases">
        <title>Genomic Encyclopedia of Archaeal and Bacterial Type Strains, Phase II (KMG-II): from individual species to whole genera.</title>
        <authorList>
            <person name="Goeker M."/>
        </authorList>
    </citation>
    <scope>NUCLEOTIDE SEQUENCE [LARGE SCALE GENOMIC DNA]</scope>
    <source>
        <strain evidence="3 4">DSM 13175</strain>
    </source>
</reference>
<dbReference type="RefSeq" id="WP_106194668.1">
    <property type="nucleotide sequence ID" value="NZ_PVTO01000019.1"/>
</dbReference>
<evidence type="ECO:0000256" key="2">
    <source>
        <dbReference type="ARBA" id="ARBA00023002"/>
    </source>
</evidence>
<comment type="similarity">
    <text evidence="1">Belongs to the LDH2/MDH2 oxidoreductase family.</text>
</comment>
<dbReference type="EMBL" id="PVTO01000019">
    <property type="protein sequence ID" value="PRY81031.1"/>
    <property type="molecule type" value="Genomic_DNA"/>
</dbReference>
<protein>
    <submittedName>
        <fullName evidence="3">LDH2 family malate/lactate/ureidoglycolate dehydrogenase</fullName>
    </submittedName>
</protein>
<comment type="caution">
    <text evidence="3">The sequence shown here is derived from an EMBL/GenBank/DDBJ whole genome shotgun (WGS) entry which is preliminary data.</text>
</comment>
<keyword evidence="2" id="KW-0560">Oxidoreductase</keyword>